<feature type="compositionally biased region" description="Basic and acidic residues" evidence="1">
    <location>
        <begin position="126"/>
        <end position="156"/>
    </location>
</feature>
<dbReference type="AlphaFoldDB" id="A0ABD0QHZ6"/>
<feature type="region of interest" description="Disordered" evidence="1">
    <location>
        <begin position="95"/>
        <end position="156"/>
    </location>
</feature>
<sequence>TERGLLLRRAVRRDGGVYQCHAMEHGFTQTLLAITLEILPSGGSAPSVPIPRSPAHSQANHGQPTNQKLWYRDFMQLVDHPNLNTVDQICEQVWSRKHSLSGKSSPDPANEAPVHDPLHSKKWKHLKENARREARPESAAERGRVARDETECKKRD</sequence>
<proteinExistence type="predicted"/>
<dbReference type="Proteomes" id="UP001529510">
    <property type="component" value="Unassembled WGS sequence"/>
</dbReference>
<organism evidence="2 3">
    <name type="scientific">Cirrhinus mrigala</name>
    <name type="common">Mrigala</name>
    <dbReference type="NCBI Taxonomy" id="683832"/>
    <lineage>
        <taxon>Eukaryota</taxon>
        <taxon>Metazoa</taxon>
        <taxon>Chordata</taxon>
        <taxon>Craniata</taxon>
        <taxon>Vertebrata</taxon>
        <taxon>Euteleostomi</taxon>
        <taxon>Actinopterygii</taxon>
        <taxon>Neopterygii</taxon>
        <taxon>Teleostei</taxon>
        <taxon>Ostariophysi</taxon>
        <taxon>Cypriniformes</taxon>
        <taxon>Cyprinidae</taxon>
        <taxon>Labeoninae</taxon>
        <taxon>Labeonini</taxon>
        <taxon>Cirrhinus</taxon>
    </lineage>
</organism>
<keyword evidence="3" id="KW-1185">Reference proteome</keyword>
<accession>A0ABD0QHZ6</accession>
<name>A0ABD0QHZ6_CIRMR</name>
<evidence type="ECO:0008006" key="4">
    <source>
        <dbReference type="Google" id="ProtNLM"/>
    </source>
</evidence>
<protein>
    <recommendedName>
        <fullName evidence="4">Semaphorin 3A</fullName>
    </recommendedName>
</protein>
<comment type="caution">
    <text evidence="2">The sequence shown here is derived from an EMBL/GenBank/DDBJ whole genome shotgun (WGS) entry which is preliminary data.</text>
</comment>
<dbReference type="EMBL" id="JAMKFB020000008">
    <property type="protein sequence ID" value="KAL0185858.1"/>
    <property type="molecule type" value="Genomic_DNA"/>
</dbReference>
<feature type="region of interest" description="Disordered" evidence="1">
    <location>
        <begin position="45"/>
        <end position="64"/>
    </location>
</feature>
<reference evidence="2 3" key="1">
    <citation type="submission" date="2024-05" db="EMBL/GenBank/DDBJ databases">
        <title>Genome sequencing and assembly of Indian major carp, Cirrhinus mrigala (Hamilton, 1822).</title>
        <authorList>
            <person name="Mohindra V."/>
            <person name="Chowdhury L.M."/>
            <person name="Lal K."/>
            <person name="Jena J.K."/>
        </authorList>
    </citation>
    <scope>NUCLEOTIDE SEQUENCE [LARGE SCALE GENOMIC DNA]</scope>
    <source>
        <strain evidence="2">CM1030</strain>
        <tissue evidence="2">Blood</tissue>
    </source>
</reference>
<evidence type="ECO:0000313" key="2">
    <source>
        <dbReference type="EMBL" id="KAL0185858.1"/>
    </source>
</evidence>
<feature type="non-terminal residue" evidence="2">
    <location>
        <position position="1"/>
    </location>
</feature>
<gene>
    <name evidence="2" type="ORF">M9458_017528</name>
</gene>
<evidence type="ECO:0000313" key="3">
    <source>
        <dbReference type="Proteomes" id="UP001529510"/>
    </source>
</evidence>
<feature type="compositionally biased region" description="Polar residues" evidence="1">
    <location>
        <begin position="55"/>
        <end position="64"/>
    </location>
</feature>
<evidence type="ECO:0000256" key="1">
    <source>
        <dbReference type="SAM" id="MobiDB-lite"/>
    </source>
</evidence>